<dbReference type="InterPro" id="IPR011725">
    <property type="entry name" value="PQQ_synth_PqqA"/>
</dbReference>
<dbReference type="UniPathway" id="UPA00539"/>
<evidence type="ECO:0000256" key="2">
    <source>
        <dbReference type="ARBA" id="ARBA00009325"/>
    </source>
</evidence>
<feature type="cross-link" description="Pyrroloquinoline quinone (Glu-Tyr)" evidence="5">
    <location>
        <begin position="16"/>
        <end position="20"/>
    </location>
</feature>
<dbReference type="HAMAP" id="MF_00656">
    <property type="entry name" value="PQQ_syn_PqqA"/>
    <property type="match status" value="1"/>
</dbReference>
<evidence type="ECO:0000256" key="3">
    <source>
        <dbReference type="ARBA" id="ARBA00015086"/>
    </source>
</evidence>
<dbReference type="AlphaFoldDB" id="A0A7Z2W366"/>
<accession>A0A7Z2W366</accession>
<dbReference type="KEGG" id="mfy:HH212_23300"/>
<proteinExistence type="inferred from homology"/>
<sequence length="24" mass="2919">MTWQTPQAIDFRLGFEITMYISNR</sequence>
<evidence type="ECO:0000256" key="5">
    <source>
        <dbReference type="HAMAP-Rule" id="MF_00656"/>
    </source>
</evidence>
<dbReference type="Pfam" id="PF08042">
    <property type="entry name" value="PqqA"/>
    <property type="match status" value="1"/>
</dbReference>
<evidence type="ECO:0000256" key="1">
    <source>
        <dbReference type="ARBA" id="ARBA00004886"/>
    </source>
</evidence>
<comment type="pathway">
    <text evidence="1 5">Cofactor biosynthesis; pyrroloquinoline quinone biosynthesis.</text>
</comment>
<evidence type="ECO:0000313" key="7">
    <source>
        <dbReference type="Proteomes" id="UP000502415"/>
    </source>
</evidence>
<evidence type="ECO:0000313" key="6">
    <source>
        <dbReference type="EMBL" id="QJE03560.1"/>
    </source>
</evidence>
<dbReference type="EMBL" id="CP051685">
    <property type="protein sequence ID" value="QJE03560.1"/>
    <property type="molecule type" value="Genomic_DNA"/>
</dbReference>
<comment type="function">
    <text evidence="5">Required for coenzyme pyrroloquinoline quinone (PQQ) biosynthesis. PQQ is probably formed by cross-linking a specific glutamate to a specific tyrosine residue and excising these residues from the peptide.</text>
</comment>
<evidence type="ECO:0000256" key="4">
    <source>
        <dbReference type="ARBA" id="ARBA00022905"/>
    </source>
</evidence>
<name>A0A7Z2W366_9BURK</name>
<protein>
    <recommendedName>
        <fullName evidence="3 5">Coenzyme PQQ synthesis protein A</fullName>
    </recommendedName>
    <alternativeName>
        <fullName evidence="5">Pyrroloquinoline quinone biosynthesis protein A</fullName>
    </alternativeName>
</protein>
<dbReference type="RefSeq" id="WP_170205640.1">
    <property type="nucleotide sequence ID" value="NZ_CP051685.1"/>
</dbReference>
<keyword evidence="4 5" id="KW-0884">PQQ biosynthesis</keyword>
<comment type="similarity">
    <text evidence="2 5">Belongs to the PqqA family.</text>
</comment>
<dbReference type="GO" id="GO:0018189">
    <property type="term" value="P:pyrroloquinoline quinone biosynthetic process"/>
    <property type="evidence" value="ECO:0007669"/>
    <property type="project" value="UniProtKB-UniRule"/>
</dbReference>
<dbReference type="Proteomes" id="UP000502415">
    <property type="component" value="Chromosome"/>
</dbReference>
<reference evidence="6 7" key="1">
    <citation type="submission" date="2020-04" db="EMBL/GenBank/DDBJ databases">
        <title>Genome sequencing of novel species.</title>
        <authorList>
            <person name="Heo J."/>
            <person name="Kim S.-J."/>
            <person name="Kim J.-S."/>
            <person name="Hong S.-B."/>
            <person name="Kwon S.-W."/>
        </authorList>
    </citation>
    <scope>NUCLEOTIDE SEQUENCE [LARGE SCALE GENOMIC DNA]</scope>
    <source>
        <strain evidence="6 7">GN2-R2</strain>
    </source>
</reference>
<dbReference type="NCBIfam" id="TIGR02107">
    <property type="entry name" value="PQQ_syn_pqqA"/>
    <property type="match status" value="1"/>
</dbReference>
<gene>
    <name evidence="5 6" type="primary">pqqA</name>
    <name evidence="6" type="ORF">HH212_23300</name>
</gene>
<keyword evidence="7" id="KW-1185">Reference proteome</keyword>
<organism evidence="6 7">
    <name type="scientific">Massilia forsythiae</name>
    <dbReference type="NCBI Taxonomy" id="2728020"/>
    <lineage>
        <taxon>Bacteria</taxon>
        <taxon>Pseudomonadati</taxon>
        <taxon>Pseudomonadota</taxon>
        <taxon>Betaproteobacteria</taxon>
        <taxon>Burkholderiales</taxon>
        <taxon>Oxalobacteraceae</taxon>
        <taxon>Telluria group</taxon>
        <taxon>Massilia</taxon>
    </lineage>
</organism>